<dbReference type="PANTHER" id="PTHR43873:SF1">
    <property type="entry name" value="COBYRINATE A,C-DIAMIDE SYNTHASE"/>
    <property type="match status" value="1"/>
</dbReference>
<dbReference type="CDD" id="cd03130">
    <property type="entry name" value="GATase1_CobB"/>
    <property type="match status" value="1"/>
</dbReference>
<gene>
    <name evidence="7" type="primary">cbiA</name>
    <name evidence="10" type="ORF">HXL70_00400</name>
</gene>
<dbReference type="AlphaFoldDB" id="A0A930FND8"/>
<keyword evidence="5 7" id="KW-0460">Magnesium</keyword>
<protein>
    <recommendedName>
        <fullName evidence="7">Cobyrinate a,c-diamide synthase</fullName>
        <ecNumber evidence="7">6.3.5.11</ecNumber>
    </recommendedName>
    <alternativeName>
        <fullName evidence="7">Cobyrinic acid a,c-diamide synthetase</fullName>
    </alternativeName>
</protein>
<comment type="caution">
    <text evidence="10">The sequence shown here is derived from an EMBL/GenBank/DDBJ whole genome shotgun (WGS) entry which is preliminary data.</text>
</comment>
<comment type="cofactor">
    <cofactor evidence="1 7">
        <name>Mg(2+)</name>
        <dbReference type="ChEBI" id="CHEBI:18420"/>
    </cofactor>
</comment>
<keyword evidence="4 7" id="KW-0067">ATP-binding</keyword>
<dbReference type="EMBL" id="JABZMK010000001">
    <property type="protein sequence ID" value="MBF1128504.1"/>
    <property type="molecule type" value="Genomic_DNA"/>
</dbReference>
<dbReference type="PANTHER" id="PTHR43873">
    <property type="entry name" value="COBYRINATE A,C-DIAMIDE SYNTHASE"/>
    <property type="match status" value="1"/>
</dbReference>
<evidence type="ECO:0000259" key="8">
    <source>
        <dbReference type="Pfam" id="PF01656"/>
    </source>
</evidence>
<dbReference type="GO" id="GO:0042242">
    <property type="term" value="F:cobyrinic acid a,c-diamide synthase activity"/>
    <property type="evidence" value="ECO:0007669"/>
    <property type="project" value="UniProtKB-UniRule"/>
</dbReference>
<comment type="miscellaneous">
    <text evidence="7">The a and c carboxylates of cobyrinate are activated for nucleophilic attack via formation of a phosphorylated intermediate by ATP. CbiA catalyzes first the amidation of the c-carboxylate, and then that of the a-carboxylate.</text>
</comment>
<evidence type="ECO:0000313" key="11">
    <source>
        <dbReference type="Proteomes" id="UP000757890"/>
    </source>
</evidence>
<feature type="site" description="Increases nucleophilicity of active site Cys" evidence="7">
    <location>
        <position position="432"/>
    </location>
</feature>
<dbReference type="InterPro" id="IPR027417">
    <property type="entry name" value="P-loop_NTPase"/>
</dbReference>
<dbReference type="NCBIfam" id="TIGR00379">
    <property type="entry name" value="cobB"/>
    <property type="match status" value="1"/>
</dbReference>
<dbReference type="GO" id="GO:0005524">
    <property type="term" value="F:ATP binding"/>
    <property type="evidence" value="ECO:0007669"/>
    <property type="project" value="UniProtKB-UniRule"/>
</dbReference>
<dbReference type="InterPro" id="IPR011698">
    <property type="entry name" value="GATase_3"/>
</dbReference>
<sequence length="459" mass="50615">MTEFIRPRIIVAGTNSGVGKTTIVTGLLSYFNREGYRVQPFKVGPDYIDPGFHAEAAGHSSYNLDTWMTPPDKLNETFIALSKNADISIIEGVMGLYDGGEDGISSTAAIAKQLNAPVILVLDCKSVGYSIAATALGFREYDKGVNIVGVILNRLGSDRHEAMVREVMGKIHMPVFGAFHRDDALKTPERHLGLTPVTEVETRVLIKHMGEAVSRWVDTDAFLKAAQQAPSMFVDVRNDFSAKKRVCIAVAKDEAFSFYYPTSLEYLEKNGAKIIEFSPLRDKTVPEADGLIFGGGFPEMFLQQLMGNISMKESIRRCAERGMPIYAECGGLMYLCKAIQGFNGECYEMAGIVPAVCKMQKSLQRIGYVKGETLLSSIIADAGDTLKGHEFHFSTLEYGEGFPWAYNLQGSRQKEGHLEGYSNKNILASYLHLSFDGNPKAGEKLIESCERYHCSKEGK</sequence>
<comment type="function">
    <text evidence="7">Catalyzes the ATP-dependent amidation of the two carboxylate groups at positions a and c of cobyrinate, using either L-glutamine or ammonia as the nitrogen source.</text>
</comment>
<evidence type="ECO:0000256" key="7">
    <source>
        <dbReference type="HAMAP-Rule" id="MF_00027"/>
    </source>
</evidence>
<dbReference type="HAMAP" id="MF_00027">
    <property type="entry name" value="CobB_CbiA"/>
    <property type="match status" value="1"/>
</dbReference>
<dbReference type="SUPFAM" id="SSF52540">
    <property type="entry name" value="P-loop containing nucleoside triphosphate hydrolases"/>
    <property type="match status" value="1"/>
</dbReference>
<reference evidence="10" key="1">
    <citation type="submission" date="2020-04" db="EMBL/GenBank/DDBJ databases">
        <title>Deep metagenomics examines the oral microbiome during advanced dental caries in children, revealing novel taxa and co-occurrences with host molecules.</title>
        <authorList>
            <person name="Baker J.L."/>
            <person name="Morton J.T."/>
            <person name="Dinis M."/>
            <person name="Alvarez R."/>
            <person name="Tran N.C."/>
            <person name="Knight R."/>
            <person name="Edlund A."/>
        </authorList>
    </citation>
    <scope>NUCLEOTIDE SEQUENCE</scope>
    <source>
        <strain evidence="10">JCVI_32_bin.14</strain>
    </source>
</reference>
<comment type="catalytic activity">
    <reaction evidence="7">
        <text>cob(II)yrinate + 2 L-glutamine + 2 ATP + 2 H2O = cob(II)yrinate a,c diamide + 2 L-glutamate + 2 ADP + 2 phosphate + 2 H(+)</text>
        <dbReference type="Rhea" id="RHEA:26289"/>
        <dbReference type="ChEBI" id="CHEBI:15377"/>
        <dbReference type="ChEBI" id="CHEBI:15378"/>
        <dbReference type="ChEBI" id="CHEBI:29985"/>
        <dbReference type="ChEBI" id="CHEBI:30616"/>
        <dbReference type="ChEBI" id="CHEBI:43474"/>
        <dbReference type="ChEBI" id="CHEBI:58359"/>
        <dbReference type="ChEBI" id="CHEBI:58537"/>
        <dbReference type="ChEBI" id="CHEBI:58894"/>
        <dbReference type="ChEBI" id="CHEBI:456216"/>
        <dbReference type="EC" id="6.3.5.11"/>
    </reaction>
</comment>
<proteinExistence type="inferred from homology"/>
<keyword evidence="6 7" id="KW-0315">Glutamine amidotransferase</keyword>
<dbReference type="RefSeq" id="WP_007069060.1">
    <property type="nucleotide sequence ID" value="NZ_CAUBBU010000001.1"/>
</dbReference>
<dbReference type="Pfam" id="PF07685">
    <property type="entry name" value="GATase_3"/>
    <property type="match status" value="1"/>
</dbReference>
<comment type="domain">
    <text evidence="7">Comprises of two domains. The C-terminal domain contains the binding site for glutamine and catalyzes the hydrolysis of this substrate to glutamate and ammonia. The N-terminal domain is anticipated to bind ATP and cobyrinate and catalyzes the ultimate synthesis of the diamide product. The ammonia produced via the glutaminase domain is probably translocated to the adjacent domain via a molecular tunnel, where it reacts with an activated intermediate.</text>
</comment>
<feature type="domain" description="CobB/CobQ-like glutamine amidotransferase" evidence="9">
    <location>
        <begin position="248"/>
        <end position="438"/>
    </location>
</feature>
<evidence type="ECO:0000256" key="6">
    <source>
        <dbReference type="ARBA" id="ARBA00022962"/>
    </source>
</evidence>
<organism evidence="10 11">
    <name type="scientific">Dialister invisus</name>
    <dbReference type="NCBI Taxonomy" id="218538"/>
    <lineage>
        <taxon>Bacteria</taxon>
        <taxon>Bacillati</taxon>
        <taxon>Bacillota</taxon>
        <taxon>Negativicutes</taxon>
        <taxon>Veillonellales</taxon>
        <taxon>Veillonellaceae</taxon>
        <taxon>Dialister</taxon>
    </lineage>
</organism>
<evidence type="ECO:0000256" key="2">
    <source>
        <dbReference type="ARBA" id="ARBA00022598"/>
    </source>
</evidence>
<dbReference type="Proteomes" id="UP000757890">
    <property type="component" value="Unassembled WGS sequence"/>
</dbReference>
<keyword evidence="3 7" id="KW-0547">Nucleotide-binding</keyword>
<evidence type="ECO:0000256" key="4">
    <source>
        <dbReference type="ARBA" id="ARBA00022840"/>
    </source>
</evidence>
<accession>A0A930FND8</accession>
<dbReference type="Gene3D" id="3.40.50.300">
    <property type="entry name" value="P-loop containing nucleotide triphosphate hydrolases"/>
    <property type="match status" value="2"/>
</dbReference>
<dbReference type="InterPro" id="IPR029062">
    <property type="entry name" value="Class_I_gatase-like"/>
</dbReference>
<dbReference type="Pfam" id="PF01656">
    <property type="entry name" value="CbiA"/>
    <property type="match status" value="1"/>
</dbReference>
<evidence type="ECO:0000256" key="3">
    <source>
        <dbReference type="ARBA" id="ARBA00022741"/>
    </source>
</evidence>
<feature type="active site" description="Nucleophile" evidence="7">
    <location>
        <position position="329"/>
    </location>
</feature>
<dbReference type="GeneID" id="78276823"/>
<dbReference type="NCBIfam" id="NF002204">
    <property type="entry name" value="PRK01077.1"/>
    <property type="match status" value="1"/>
</dbReference>
<evidence type="ECO:0000313" key="10">
    <source>
        <dbReference type="EMBL" id="MBF1128504.1"/>
    </source>
</evidence>
<evidence type="ECO:0000256" key="1">
    <source>
        <dbReference type="ARBA" id="ARBA00001946"/>
    </source>
</evidence>
<dbReference type="InterPro" id="IPR004484">
    <property type="entry name" value="CbiA/CobB_synth"/>
</dbReference>
<evidence type="ECO:0000259" key="9">
    <source>
        <dbReference type="Pfam" id="PF07685"/>
    </source>
</evidence>
<evidence type="ECO:0000256" key="5">
    <source>
        <dbReference type="ARBA" id="ARBA00022842"/>
    </source>
</evidence>
<feature type="domain" description="CobQ/CobB/MinD/ParA nucleotide binding" evidence="8">
    <location>
        <begin position="9"/>
        <end position="192"/>
    </location>
</feature>
<comment type="similarity">
    <text evidence="7">Belongs to the CobB/CbiA family.</text>
</comment>
<dbReference type="CDD" id="cd05388">
    <property type="entry name" value="CobB_N"/>
    <property type="match status" value="1"/>
</dbReference>
<comment type="pathway">
    <text evidence="7">Cofactor biosynthesis; adenosylcobalamin biosynthesis; cob(II)yrinate a,c-diamide from sirohydrochlorin (anaerobic route): step 10/10.</text>
</comment>
<dbReference type="EC" id="6.3.5.11" evidence="7"/>
<dbReference type="PROSITE" id="PS51274">
    <property type="entry name" value="GATASE_COBBQ"/>
    <property type="match status" value="1"/>
</dbReference>
<dbReference type="GO" id="GO:0009236">
    <property type="term" value="P:cobalamin biosynthetic process"/>
    <property type="evidence" value="ECO:0007669"/>
    <property type="project" value="UniProtKB-UniRule"/>
</dbReference>
<name>A0A930FND8_9FIRM</name>
<dbReference type="InterPro" id="IPR002586">
    <property type="entry name" value="CobQ/CobB/MinD/ParA_Nub-bd_dom"/>
</dbReference>
<dbReference type="SUPFAM" id="SSF52317">
    <property type="entry name" value="Class I glutamine amidotransferase-like"/>
    <property type="match status" value="1"/>
</dbReference>
<keyword evidence="2 7" id="KW-0436">Ligase</keyword>
<keyword evidence="7" id="KW-0169">Cobalamin biosynthesis</keyword>
<dbReference type="Gene3D" id="3.40.50.880">
    <property type="match status" value="1"/>
</dbReference>